<proteinExistence type="inferred from homology"/>
<evidence type="ECO:0000256" key="3">
    <source>
        <dbReference type="ARBA" id="ARBA00001936"/>
    </source>
</evidence>
<dbReference type="Proteomes" id="UP000504631">
    <property type="component" value="Unplaced"/>
</dbReference>
<keyword evidence="10 15" id="KW-0479">Metal-binding</keyword>
<dbReference type="GO" id="GO:0005509">
    <property type="term" value="F:calcium ion binding"/>
    <property type="evidence" value="ECO:0007669"/>
    <property type="project" value="InterPro"/>
</dbReference>
<keyword evidence="9" id="KW-0963">Cytoplasm</keyword>
<dbReference type="Pfam" id="PF08450">
    <property type="entry name" value="SGL"/>
    <property type="match status" value="1"/>
</dbReference>
<evidence type="ECO:0000256" key="13">
    <source>
        <dbReference type="ARBA" id="ARBA00032464"/>
    </source>
</evidence>
<name>A0A6J3KR45_9HYME</name>
<dbReference type="InterPro" id="IPR005511">
    <property type="entry name" value="SMP-30"/>
</dbReference>
<feature type="active site" description="Proton donor/acceptor" evidence="14">
    <location>
        <position position="213"/>
    </location>
</feature>
<feature type="domain" description="SMP-30/Gluconolactonase/LRE-like region" evidence="16">
    <location>
        <begin position="15"/>
        <end position="274"/>
    </location>
</feature>
<dbReference type="InterPro" id="IPR008367">
    <property type="entry name" value="Regucalcin"/>
</dbReference>
<organism evidence="17 18">
    <name type="scientific">Bombus vosnesenskii</name>
    <dbReference type="NCBI Taxonomy" id="207650"/>
    <lineage>
        <taxon>Eukaryota</taxon>
        <taxon>Metazoa</taxon>
        <taxon>Ecdysozoa</taxon>
        <taxon>Arthropoda</taxon>
        <taxon>Hexapoda</taxon>
        <taxon>Insecta</taxon>
        <taxon>Pterygota</taxon>
        <taxon>Neoptera</taxon>
        <taxon>Endopterygota</taxon>
        <taxon>Hymenoptera</taxon>
        <taxon>Apocrita</taxon>
        <taxon>Aculeata</taxon>
        <taxon>Apoidea</taxon>
        <taxon>Anthophila</taxon>
        <taxon>Apidae</taxon>
        <taxon>Bombus</taxon>
        <taxon>Pyrobombus</taxon>
    </lineage>
</organism>
<dbReference type="GeneID" id="117236559"/>
<protein>
    <recommendedName>
        <fullName evidence="8">Regucalcin</fullName>
        <ecNumber evidence="7">3.1.1.17</ecNumber>
    </recommendedName>
    <alternativeName>
        <fullName evidence="13">Gluconolactonase</fullName>
    </alternativeName>
</protein>
<comment type="catalytic activity">
    <reaction evidence="1">
        <text>D-glucono-1,5-lactone + H2O = D-gluconate + H(+)</text>
        <dbReference type="Rhea" id="RHEA:10440"/>
        <dbReference type="ChEBI" id="CHEBI:15377"/>
        <dbReference type="ChEBI" id="CHEBI:15378"/>
        <dbReference type="ChEBI" id="CHEBI:16217"/>
        <dbReference type="ChEBI" id="CHEBI:18391"/>
        <dbReference type="EC" id="3.1.1.17"/>
    </reaction>
</comment>
<evidence type="ECO:0000256" key="7">
    <source>
        <dbReference type="ARBA" id="ARBA00013227"/>
    </source>
</evidence>
<feature type="binding site" evidence="15">
    <location>
        <position position="17"/>
    </location>
    <ligand>
        <name>a divalent metal cation</name>
        <dbReference type="ChEBI" id="CHEBI:60240"/>
    </ligand>
</feature>
<feature type="binding site" evidence="15">
    <location>
        <position position="111"/>
    </location>
    <ligand>
        <name>substrate</name>
    </ligand>
</feature>
<comment type="cofactor">
    <cofactor evidence="15">
        <name>Zn(2+)</name>
        <dbReference type="ChEBI" id="CHEBI:29105"/>
    </cofactor>
    <text evidence="15">Binds 1 divalent metal cation per subunit.</text>
</comment>
<dbReference type="InterPro" id="IPR011042">
    <property type="entry name" value="6-blade_b-propeller_TolB-like"/>
</dbReference>
<dbReference type="GO" id="GO:0030234">
    <property type="term" value="F:enzyme regulator activity"/>
    <property type="evidence" value="ECO:0007669"/>
    <property type="project" value="InterPro"/>
</dbReference>
<comment type="cofactor">
    <cofactor evidence="2">
        <name>Ca(2+)</name>
        <dbReference type="ChEBI" id="CHEBI:29108"/>
    </cofactor>
</comment>
<dbReference type="GO" id="GO:0019853">
    <property type="term" value="P:L-ascorbic acid biosynthetic process"/>
    <property type="evidence" value="ECO:0007669"/>
    <property type="project" value="TreeGrafter"/>
</dbReference>
<evidence type="ECO:0000256" key="5">
    <source>
        <dbReference type="ARBA" id="ARBA00004496"/>
    </source>
</evidence>
<keyword evidence="12" id="KW-0106">Calcium</keyword>
<dbReference type="EC" id="3.1.1.17" evidence="7"/>
<dbReference type="Gene3D" id="2.120.10.30">
    <property type="entry name" value="TolB, C-terminal domain"/>
    <property type="match status" value="1"/>
</dbReference>
<comment type="cofactor">
    <cofactor evidence="3">
        <name>Mn(2+)</name>
        <dbReference type="ChEBI" id="CHEBI:29035"/>
    </cofactor>
</comment>
<dbReference type="GO" id="GO:0005737">
    <property type="term" value="C:cytoplasm"/>
    <property type="evidence" value="ECO:0007669"/>
    <property type="project" value="UniProtKB-SubCell"/>
</dbReference>
<dbReference type="RefSeq" id="XP_033355520.1">
    <property type="nucleotide sequence ID" value="XM_033499629.1"/>
</dbReference>
<dbReference type="PANTHER" id="PTHR10907:SF66">
    <property type="entry name" value="MIP34848P1-RELATED"/>
    <property type="match status" value="1"/>
</dbReference>
<feature type="binding site" evidence="15">
    <location>
        <position position="109"/>
    </location>
    <ligand>
        <name>substrate</name>
    </ligand>
</feature>
<dbReference type="InterPro" id="IPR013658">
    <property type="entry name" value="SGL"/>
</dbReference>
<evidence type="ECO:0000256" key="9">
    <source>
        <dbReference type="ARBA" id="ARBA00022490"/>
    </source>
</evidence>
<dbReference type="PRINTS" id="PR01791">
    <property type="entry name" value="REGUCALCIN"/>
</dbReference>
<reference evidence="18" key="1">
    <citation type="submission" date="2025-08" db="UniProtKB">
        <authorList>
            <consortium name="RefSeq"/>
        </authorList>
    </citation>
    <scope>IDENTIFICATION</scope>
    <source>
        <tissue evidence="18">Muscle</tissue>
    </source>
</reference>
<keyword evidence="15" id="KW-0862">Zinc</keyword>
<evidence type="ECO:0000313" key="17">
    <source>
        <dbReference type="Proteomes" id="UP000504631"/>
    </source>
</evidence>
<dbReference type="PANTHER" id="PTHR10907">
    <property type="entry name" value="REGUCALCIN"/>
    <property type="match status" value="1"/>
</dbReference>
<dbReference type="GO" id="GO:0004341">
    <property type="term" value="F:gluconolactonase activity"/>
    <property type="evidence" value="ECO:0007669"/>
    <property type="project" value="UniProtKB-EC"/>
</dbReference>
<keyword evidence="11" id="KW-0378">Hydrolase</keyword>
<comment type="subcellular location">
    <subcellularLocation>
        <location evidence="5">Cytoplasm</location>
    </subcellularLocation>
</comment>
<evidence type="ECO:0000259" key="16">
    <source>
        <dbReference type="Pfam" id="PF08450"/>
    </source>
</evidence>
<sequence>MSEVTVEPLVGPYSLGEGPHWDCASQKLYFVDIFAQKVLRFDPVTGTVTSVLVENGPVGFVIPVEGSTNKFVVGSGIDVMLLSWNSEKDLAKCIPQTLTTADGKRTEIRWNDGKVDSSGRLWAGTMGSEKDGDIPFDAGSFYSMGDDLLLKKQISPVSISNGLAWNPDNDIFYYIDSFTYQVVAYDYNCQTGTISNKKIIFDLKKNNIPGLPDGMTIDTDGNLWVAVFNGGCVLNINPRTGELLRFVKINGANNITSVAFGGPNLDILYVTTATVQLNENQLKEQPYAGYLFAIKGLGVRGFPANSVKLPNKLT</sequence>
<evidence type="ECO:0000313" key="18">
    <source>
        <dbReference type="RefSeq" id="XP_033355520.1"/>
    </source>
</evidence>
<accession>A0A6J3KR45</accession>
<comment type="cofactor">
    <cofactor evidence="4">
        <name>Mg(2+)</name>
        <dbReference type="ChEBI" id="CHEBI:18420"/>
    </cofactor>
</comment>
<evidence type="ECO:0000256" key="11">
    <source>
        <dbReference type="ARBA" id="ARBA00022801"/>
    </source>
</evidence>
<dbReference type="FunFam" id="2.120.10.30:FF:000027">
    <property type="entry name" value="Regucalcin homologue"/>
    <property type="match status" value="1"/>
</dbReference>
<evidence type="ECO:0000256" key="15">
    <source>
        <dbReference type="PIRSR" id="PIRSR605511-2"/>
    </source>
</evidence>
<evidence type="ECO:0000256" key="12">
    <source>
        <dbReference type="ARBA" id="ARBA00022837"/>
    </source>
</evidence>
<dbReference type="AlphaFoldDB" id="A0A6J3KR45"/>
<evidence type="ECO:0000256" key="8">
    <source>
        <dbReference type="ARBA" id="ARBA00016808"/>
    </source>
</evidence>
<evidence type="ECO:0000256" key="14">
    <source>
        <dbReference type="PIRSR" id="PIRSR605511-1"/>
    </source>
</evidence>
<comment type="similarity">
    <text evidence="6">Belongs to the SMP-30/CGR1 family.</text>
</comment>
<evidence type="ECO:0000256" key="4">
    <source>
        <dbReference type="ARBA" id="ARBA00001946"/>
    </source>
</evidence>
<feature type="binding site" evidence="15">
    <location>
        <position position="161"/>
    </location>
    <ligand>
        <name>a divalent metal cation</name>
        <dbReference type="ChEBI" id="CHEBI:60240"/>
    </ligand>
</feature>
<dbReference type="SUPFAM" id="SSF63829">
    <property type="entry name" value="Calcium-dependent phosphotriesterase"/>
    <property type="match status" value="1"/>
</dbReference>
<feature type="binding site" evidence="15">
    <location>
        <position position="129"/>
    </location>
    <ligand>
        <name>substrate</name>
    </ligand>
</feature>
<evidence type="ECO:0000256" key="1">
    <source>
        <dbReference type="ARBA" id="ARBA00001589"/>
    </source>
</evidence>
<dbReference type="PRINTS" id="PR01790">
    <property type="entry name" value="SMP30FAMILY"/>
</dbReference>
<feature type="binding site" evidence="15">
    <location>
        <position position="213"/>
    </location>
    <ligand>
        <name>a divalent metal cation</name>
        <dbReference type="ChEBI" id="CHEBI:60240"/>
    </ligand>
</feature>
<keyword evidence="17" id="KW-1185">Reference proteome</keyword>
<evidence type="ECO:0000256" key="10">
    <source>
        <dbReference type="ARBA" id="ARBA00022723"/>
    </source>
</evidence>
<evidence type="ECO:0000256" key="2">
    <source>
        <dbReference type="ARBA" id="ARBA00001913"/>
    </source>
</evidence>
<dbReference type="KEGG" id="bvk:117236559"/>
<evidence type="ECO:0000256" key="6">
    <source>
        <dbReference type="ARBA" id="ARBA00008853"/>
    </source>
</evidence>
<gene>
    <name evidence="18" type="primary">LOC117236559</name>
</gene>